<dbReference type="OrthoDB" id="2505821at2759"/>
<accession>A0A5B0NDL2</accession>
<name>A0A5B0NDL2_PUCGR</name>
<dbReference type="Proteomes" id="UP000324748">
    <property type="component" value="Unassembled WGS sequence"/>
</dbReference>
<comment type="caution">
    <text evidence="1">The sequence shown here is derived from an EMBL/GenBank/DDBJ whole genome shotgun (WGS) entry which is preliminary data.</text>
</comment>
<sequence>MHPPKIDSSISYLALWYWYLSQQQEDDNTVYIRASRVAFKRPVRWEPWNDTRIPMVRFVEFFRMTVEDFRWLSDQLSPELQQDPLRRGDPLSVEAQVAVGLYRLAHGVCYVTIGHVFNIGKETAEKASGRFVNAVLRILRDRTVGYV</sequence>
<dbReference type="EMBL" id="VSWC01000105">
    <property type="protein sequence ID" value="KAA1087297.1"/>
    <property type="molecule type" value="Genomic_DNA"/>
</dbReference>
<reference evidence="1 2" key="1">
    <citation type="submission" date="2019-05" db="EMBL/GenBank/DDBJ databases">
        <title>Emergence of the Ug99 lineage of the wheat stem rust pathogen through somatic hybridization.</title>
        <authorList>
            <person name="Li F."/>
            <person name="Upadhyaya N.M."/>
            <person name="Sperschneider J."/>
            <person name="Matny O."/>
            <person name="Nguyen-Phuc H."/>
            <person name="Mago R."/>
            <person name="Raley C."/>
            <person name="Miller M.E."/>
            <person name="Silverstein K.A.T."/>
            <person name="Henningsen E."/>
            <person name="Hirsch C.D."/>
            <person name="Visser B."/>
            <person name="Pretorius Z.A."/>
            <person name="Steffenson B.J."/>
            <person name="Schwessinger B."/>
            <person name="Dodds P.N."/>
            <person name="Figueroa M."/>
        </authorList>
    </citation>
    <scope>NUCLEOTIDE SEQUENCE [LARGE SCALE GENOMIC DNA]</scope>
    <source>
        <strain evidence="1">21-0</strain>
    </source>
</reference>
<organism evidence="1 2">
    <name type="scientific">Puccinia graminis f. sp. tritici</name>
    <dbReference type="NCBI Taxonomy" id="56615"/>
    <lineage>
        <taxon>Eukaryota</taxon>
        <taxon>Fungi</taxon>
        <taxon>Dikarya</taxon>
        <taxon>Basidiomycota</taxon>
        <taxon>Pucciniomycotina</taxon>
        <taxon>Pucciniomycetes</taxon>
        <taxon>Pucciniales</taxon>
        <taxon>Pucciniaceae</taxon>
        <taxon>Puccinia</taxon>
    </lineage>
</organism>
<evidence type="ECO:0000313" key="2">
    <source>
        <dbReference type="Proteomes" id="UP000324748"/>
    </source>
</evidence>
<keyword evidence="2" id="KW-1185">Reference proteome</keyword>
<gene>
    <name evidence="1" type="ORF">PGT21_028219</name>
</gene>
<evidence type="ECO:0000313" key="1">
    <source>
        <dbReference type="EMBL" id="KAA1087297.1"/>
    </source>
</evidence>
<dbReference type="AlphaFoldDB" id="A0A5B0NDL2"/>
<proteinExistence type="predicted"/>
<protein>
    <submittedName>
        <fullName evidence="1">Uncharacterized protein</fullName>
    </submittedName>
</protein>